<reference evidence="1" key="1">
    <citation type="journal article" date="2014" name="Front. Microbiol.">
        <title>High frequency of phylogenetically diverse reductive dehalogenase-homologous genes in deep subseafloor sedimentary metagenomes.</title>
        <authorList>
            <person name="Kawai M."/>
            <person name="Futagami T."/>
            <person name="Toyoda A."/>
            <person name="Takaki Y."/>
            <person name="Nishi S."/>
            <person name="Hori S."/>
            <person name="Arai W."/>
            <person name="Tsubouchi T."/>
            <person name="Morono Y."/>
            <person name="Uchiyama I."/>
            <person name="Ito T."/>
            <person name="Fujiyama A."/>
            <person name="Inagaki F."/>
            <person name="Takami H."/>
        </authorList>
    </citation>
    <scope>NUCLEOTIDE SEQUENCE</scope>
    <source>
        <strain evidence="1">Expedition CK06-06</strain>
    </source>
</reference>
<evidence type="ECO:0000313" key="1">
    <source>
        <dbReference type="EMBL" id="GAG19083.1"/>
    </source>
</evidence>
<sequence length="102" mass="11743">MFNLIIYNTQISEHLPRLMNGSDGRRITINGALNGQSFFIENELDERTFNEMNSNNNLDRYLKNALLSSLMESIIYENGQLIIDKKLITNLRKEEMEGMNGG</sequence>
<dbReference type="AlphaFoldDB" id="X0W397"/>
<organism evidence="1">
    <name type="scientific">marine sediment metagenome</name>
    <dbReference type="NCBI Taxonomy" id="412755"/>
    <lineage>
        <taxon>unclassified sequences</taxon>
        <taxon>metagenomes</taxon>
        <taxon>ecological metagenomes</taxon>
    </lineage>
</organism>
<gene>
    <name evidence="1" type="ORF">S01H1_49045</name>
</gene>
<dbReference type="EMBL" id="BARS01031521">
    <property type="protein sequence ID" value="GAG19083.1"/>
    <property type="molecule type" value="Genomic_DNA"/>
</dbReference>
<proteinExistence type="predicted"/>
<name>X0W397_9ZZZZ</name>
<protein>
    <submittedName>
        <fullName evidence="1">Uncharacterized protein</fullName>
    </submittedName>
</protein>
<comment type="caution">
    <text evidence="1">The sequence shown here is derived from an EMBL/GenBank/DDBJ whole genome shotgun (WGS) entry which is preliminary data.</text>
</comment>
<accession>X0W397</accession>